<feature type="domain" description="GST N-terminal" evidence="6">
    <location>
        <begin position="2"/>
        <end position="83"/>
    </location>
</feature>
<protein>
    <recommendedName>
        <fullName evidence="3">glutathione transferase</fullName>
        <ecNumber evidence="3">2.5.1.18</ecNumber>
    </recommendedName>
</protein>
<comment type="function">
    <text evidence="1">Conjugation of reduced glutathione to a wide number of exogenous and endogenous hydrophobic electrophiles.</text>
</comment>
<organism evidence="7 8">
    <name type="scientific">Caerostris extrusa</name>
    <name type="common">Bark spider</name>
    <name type="synonym">Caerostris bankana</name>
    <dbReference type="NCBI Taxonomy" id="172846"/>
    <lineage>
        <taxon>Eukaryota</taxon>
        <taxon>Metazoa</taxon>
        <taxon>Ecdysozoa</taxon>
        <taxon>Arthropoda</taxon>
        <taxon>Chelicerata</taxon>
        <taxon>Arachnida</taxon>
        <taxon>Araneae</taxon>
        <taxon>Araneomorphae</taxon>
        <taxon>Entelegynae</taxon>
        <taxon>Araneoidea</taxon>
        <taxon>Araneidae</taxon>
        <taxon>Caerostris</taxon>
    </lineage>
</organism>
<dbReference type="PROSITE" id="PS50404">
    <property type="entry name" value="GST_NTER"/>
    <property type="match status" value="1"/>
</dbReference>
<evidence type="ECO:0000256" key="1">
    <source>
        <dbReference type="ARBA" id="ARBA00003701"/>
    </source>
</evidence>
<dbReference type="Gene3D" id="1.20.1050.130">
    <property type="match status" value="2"/>
</dbReference>
<dbReference type="GO" id="GO:0006749">
    <property type="term" value="P:glutathione metabolic process"/>
    <property type="evidence" value="ECO:0007669"/>
    <property type="project" value="TreeGrafter"/>
</dbReference>
<dbReference type="EMBL" id="BPLR01019049">
    <property type="protein sequence ID" value="GIZ04209.1"/>
    <property type="molecule type" value="Genomic_DNA"/>
</dbReference>
<name>A0AAV4YDA7_CAEEX</name>
<evidence type="ECO:0000313" key="8">
    <source>
        <dbReference type="Proteomes" id="UP001054945"/>
    </source>
</evidence>
<dbReference type="SUPFAM" id="SSF47616">
    <property type="entry name" value="GST C-terminal domain-like"/>
    <property type="match status" value="1"/>
</dbReference>
<dbReference type="PANTHER" id="PTHR11571">
    <property type="entry name" value="GLUTATHIONE S-TRANSFERASE"/>
    <property type="match status" value="1"/>
</dbReference>
<sequence>MVKPVLGYWDLRGMCESIRYLLHYKNVDFVDKRYVFGQDEWWKNKFNLGLDFPNLPYYIDGDVKLTQSVAILRYLAGKYGMDGKTDQQKLRVFLAEQQSADFREKLRSVVVSDDYEKLKDGFIKNLPDAFNLWKDFLGDAILDDFPTLKAYHSRIKNLPELQDYFNSPTYRRWPLFGPMAKFGGGGDPPDHL</sequence>
<comment type="similarity">
    <text evidence="2">Belongs to the GST superfamily. Mu family.</text>
</comment>
<evidence type="ECO:0000256" key="5">
    <source>
        <dbReference type="ARBA" id="ARBA00047960"/>
    </source>
</evidence>
<dbReference type="GO" id="GO:0004364">
    <property type="term" value="F:glutathione transferase activity"/>
    <property type="evidence" value="ECO:0007669"/>
    <property type="project" value="UniProtKB-EC"/>
</dbReference>
<reference evidence="7 8" key="1">
    <citation type="submission" date="2021-06" db="EMBL/GenBank/DDBJ databases">
        <title>Caerostris extrusa draft genome.</title>
        <authorList>
            <person name="Kono N."/>
            <person name="Arakawa K."/>
        </authorList>
    </citation>
    <scope>NUCLEOTIDE SEQUENCE [LARGE SCALE GENOMIC DNA]</scope>
</reference>
<comment type="catalytic activity">
    <reaction evidence="5">
        <text>RX + glutathione = an S-substituted glutathione + a halide anion + H(+)</text>
        <dbReference type="Rhea" id="RHEA:16437"/>
        <dbReference type="ChEBI" id="CHEBI:15378"/>
        <dbReference type="ChEBI" id="CHEBI:16042"/>
        <dbReference type="ChEBI" id="CHEBI:17792"/>
        <dbReference type="ChEBI" id="CHEBI:57925"/>
        <dbReference type="ChEBI" id="CHEBI:90779"/>
        <dbReference type="EC" id="2.5.1.18"/>
    </reaction>
</comment>
<evidence type="ECO:0000256" key="3">
    <source>
        <dbReference type="ARBA" id="ARBA00012452"/>
    </source>
</evidence>
<dbReference type="Proteomes" id="UP001054945">
    <property type="component" value="Unassembled WGS sequence"/>
</dbReference>
<gene>
    <name evidence="7" type="ORF">CEXT_579791</name>
</gene>
<evidence type="ECO:0000256" key="4">
    <source>
        <dbReference type="ARBA" id="ARBA00022679"/>
    </source>
</evidence>
<accession>A0AAV4YDA7</accession>
<evidence type="ECO:0000256" key="2">
    <source>
        <dbReference type="ARBA" id="ARBA00005861"/>
    </source>
</evidence>
<dbReference type="SUPFAM" id="SSF52833">
    <property type="entry name" value="Thioredoxin-like"/>
    <property type="match status" value="1"/>
</dbReference>
<dbReference type="InterPro" id="IPR036249">
    <property type="entry name" value="Thioredoxin-like_sf"/>
</dbReference>
<dbReference type="SFLD" id="SFLDS00019">
    <property type="entry name" value="Glutathione_Transferase_(cytos"/>
    <property type="match status" value="1"/>
</dbReference>
<dbReference type="AlphaFoldDB" id="A0AAV4YDA7"/>
<proteinExistence type="inferred from homology"/>
<keyword evidence="4" id="KW-0808">Transferase</keyword>
<dbReference type="InterPro" id="IPR004045">
    <property type="entry name" value="Glutathione_S-Trfase_N"/>
</dbReference>
<dbReference type="PANTHER" id="PTHR11571:SF222">
    <property type="entry name" value="GLUTATHIONE TRANSFERASE"/>
    <property type="match status" value="1"/>
</dbReference>
<evidence type="ECO:0000259" key="6">
    <source>
        <dbReference type="PROSITE" id="PS50404"/>
    </source>
</evidence>
<evidence type="ECO:0000313" key="7">
    <source>
        <dbReference type="EMBL" id="GIZ04209.1"/>
    </source>
</evidence>
<dbReference type="InterPro" id="IPR040079">
    <property type="entry name" value="Glutathione_S-Trfase"/>
</dbReference>
<dbReference type="Pfam" id="PF02798">
    <property type="entry name" value="GST_N"/>
    <property type="match status" value="1"/>
</dbReference>
<keyword evidence="8" id="KW-1185">Reference proteome</keyword>
<dbReference type="InterPro" id="IPR036282">
    <property type="entry name" value="Glutathione-S-Trfase_C_sf"/>
</dbReference>
<comment type="caution">
    <text evidence="7">The sequence shown here is derived from an EMBL/GenBank/DDBJ whole genome shotgun (WGS) entry which is preliminary data.</text>
</comment>
<dbReference type="InterPro" id="IPR050213">
    <property type="entry name" value="GST_superfamily"/>
</dbReference>
<dbReference type="EC" id="2.5.1.18" evidence="3"/>